<name>A0A7W5HMW8_9GAMM</name>
<keyword evidence="3" id="KW-1185">Reference proteome</keyword>
<comment type="caution">
    <text evidence="2">The sequence shown here is derived from an EMBL/GenBank/DDBJ whole genome shotgun (WGS) entry which is preliminary data.</text>
</comment>
<accession>A0A7W5HMW8</accession>
<organism evidence="2 3">
    <name type="scientific">Halomonas stenophila</name>
    <dbReference type="NCBI Taxonomy" id="795312"/>
    <lineage>
        <taxon>Bacteria</taxon>
        <taxon>Pseudomonadati</taxon>
        <taxon>Pseudomonadota</taxon>
        <taxon>Gammaproteobacteria</taxon>
        <taxon>Oceanospirillales</taxon>
        <taxon>Halomonadaceae</taxon>
        <taxon>Halomonas</taxon>
    </lineage>
</organism>
<proteinExistence type="predicted"/>
<protein>
    <submittedName>
        <fullName evidence="2">Uncharacterized protein</fullName>
    </submittedName>
</protein>
<feature type="region of interest" description="Disordered" evidence="1">
    <location>
        <begin position="54"/>
        <end position="73"/>
    </location>
</feature>
<dbReference type="AlphaFoldDB" id="A0A7W5HMW8"/>
<gene>
    <name evidence="2" type="ORF">FHR97_003916</name>
</gene>
<feature type="non-terminal residue" evidence="2">
    <location>
        <position position="1"/>
    </location>
</feature>
<evidence type="ECO:0000313" key="2">
    <source>
        <dbReference type="EMBL" id="MBB3233034.1"/>
    </source>
</evidence>
<evidence type="ECO:0000313" key="3">
    <source>
        <dbReference type="Proteomes" id="UP000518892"/>
    </source>
</evidence>
<evidence type="ECO:0000256" key="1">
    <source>
        <dbReference type="SAM" id="MobiDB-lite"/>
    </source>
</evidence>
<reference evidence="2 3" key="1">
    <citation type="submission" date="2020-08" db="EMBL/GenBank/DDBJ databases">
        <title>Genomic Encyclopedia of Type Strains, Phase III (KMG-III): the genomes of soil and plant-associated and newly described type strains.</title>
        <authorList>
            <person name="Whitman W."/>
        </authorList>
    </citation>
    <scope>NUCLEOTIDE SEQUENCE [LARGE SCALE GENOMIC DNA]</scope>
    <source>
        <strain evidence="2 3">CECT 7744</strain>
    </source>
</reference>
<sequence length="133" mass="15671">GGVFYKLMLVHRYTGKEFHHTSFSQTVTHKQEVHAQWDMLQRYMDVSQPLPDVPRLEPFRDHEPVTAAQDRKTGRDPRYWRDLDIEAWKEGEGAALLKAQMDYPWQQQQCRLTPRLGRVEMAAYRQQRAAAMG</sequence>
<dbReference type="EMBL" id="JACHXR010000019">
    <property type="protein sequence ID" value="MBB3233034.1"/>
    <property type="molecule type" value="Genomic_DNA"/>
</dbReference>
<dbReference type="Proteomes" id="UP000518892">
    <property type="component" value="Unassembled WGS sequence"/>
</dbReference>